<dbReference type="VEuPathDB" id="CryptoDB:Cvel_4622"/>
<evidence type="ECO:0000256" key="2">
    <source>
        <dbReference type="SAM" id="MobiDB-lite"/>
    </source>
</evidence>
<feature type="compositionally biased region" description="Acidic residues" evidence="2">
    <location>
        <begin position="73"/>
        <end position="83"/>
    </location>
</feature>
<dbReference type="InterPro" id="IPR000467">
    <property type="entry name" value="G_patch_dom"/>
</dbReference>
<name>A0A0G4GFM8_9ALVE</name>
<feature type="compositionally biased region" description="Basic and acidic residues" evidence="2">
    <location>
        <begin position="239"/>
        <end position="267"/>
    </location>
</feature>
<dbReference type="Pfam" id="PF01585">
    <property type="entry name" value="G-patch"/>
    <property type="match status" value="1"/>
</dbReference>
<feature type="compositionally biased region" description="Basic and acidic residues" evidence="2">
    <location>
        <begin position="163"/>
        <end position="187"/>
    </location>
</feature>
<evidence type="ECO:0000256" key="1">
    <source>
        <dbReference type="ARBA" id="ARBA00010900"/>
    </source>
</evidence>
<proteinExistence type="inferred from homology"/>
<feature type="domain" description="G-patch" evidence="3">
    <location>
        <begin position="196"/>
        <end position="241"/>
    </location>
</feature>
<organism evidence="4">
    <name type="scientific">Chromera velia CCMP2878</name>
    <dbReference type="NCBI Taxonomy" id="1169474"/>
    <lineage>
        <taxon>Eukaryota</taxon>
        <taxon>Sar</taxon>
        <taxon>Alveolata</taxon>
        <taxon>Colpodellida</taxon>
        <taxon>Chromeraceae</taxon>
        <taxon>Chromera</taxon>
    </lineage>
</organism>
<feature type="region of interest" description="Disordered" evidence="2">
    <location>
        <begin position="1"/>
        <end position="39"/>
    </location>
</feature>
<dbReference type="GO" id="GO:0003676">
    <property type="term" value="F:nucleic acid binding"/>
    <property type="evidence" value="ECO:0007669"/>
    <property type="project" value="InterPro"/>
</dbReference>
<comment type="similarity">
    <text evidence="1">Belongs to the TFP11/STIP family.</text>
</comment>
<dbReference type="PANTHER" id="PTHR23329:SF1">
    <property type="entry name" value="TUFTELIN-INTERACTING PROTEIN 11"/>
    <property type="match status" value="1"/>
</dbReference>
<feature type="compositionally biased region" description="Low complexity" evidence="2">
    <location>
        <begin position="22"/>
        <end position="32"/>
    </location>
</feature>
<dbReference type="PANTHER" id="PTHR23329">
    <property type="entry name" value="TUFTELIN-INTERACTING PROTEIN 11-RELATED"/>
    <property type="match status" value="1"/>
</dbReference>
<dbReference type="EMBL" id="CDMZ01001148">
    <property type="protein sequence ID" value="CEM28106.1"/>
    <property type="molecule type" value="Genomic_DNA"/>
</dbReference>
<feature type="compositionally biased region" description="Gly residues" evidence="2">
    <location>
        <begin position="142"/>
        <end position="151"/>
    </location>
</feature>
<accession>A0A0G4GFM8</accession>
<gene>
    <name evidence="4" type="ORF">Cvel_4622</name>
</gene>
<evidence type="ECO:0000259" key="3">
    <source>
        <dbReference type="PROSITE" id="PS50174"/>
    </source>
</evidence>
<feature type="region of interest" description="Disordered" evidence="2">
    <location>
        <begin position="222"/>
        <end position="289"/>
    </location>
</feature>
<protein>
    <recommendedName>
        <fullName evidence="3">G-patch domain-containing protein</fullName>
    </recommendedName>
</protein>
<feature type="region of interest" description="Disordered" evidence="2">
    <location>
        <begin position="896"/>
        <end position="933"/>
    </location>
</feature>
<sequence>MSRMIFVKSSASKPQQGGGSSGTAVAAAPGPSLSSVASGERLLKNKDEFSRFLQDEKFGYDSSGDEAMLGPGDSDDDFDEDEDGRGRGAKSSAPAVQFKKAGVQQPDGQGGDGDSSDEESSGEGEGGPESNSEGSQRARGVAGRGRAGGEGDGGDSSSDSEIDERFQFKDAAPKSREDFSTVKEKNDWTQNRMEKTYGIGFKLMQKLGYKGGGLGQGGAGIANPIETQMRPKGLGLQDSGEKVARKIDEEKTLKDILKKKDKDKHGIPDGAPSAAWKGRGKGKGGKEGRTVYKTAAEIAKEAAADFRQSSANDPPGAVRSAPPAMRILDLSGPEARMLDSSSIGDSHVMLVHKEAELGGAAEGPLKELRYNLKQCLREASRDIAADARQVAALESRLLSLSAEQTAVRKESKEASQRLSVARETLAALREVFGRISRWGNPGGGGDDSMVIDLNAEILGGLDELEGKAPGGGPQSSSGGSFDFARIEQEFGDSVSVFRQVRVHGGVGRSPNTKQLKKEDGGLNGSSSFSEAEAKLWAWEALDVGSLCAAFVKASLEKLLGTAESGRVGVKAKGKAGGVVWKPLDEPERGTRALRLWVRFLSETESDSEDKMDTVGGEGKTMTLFRAVVTSVCLPQIRLALLRHWVDVQESEKAVALVSAWQPPLLSEHAHALLIAACVLPRLAEGINQWHPRSASSVPLHSWIHPWLPLFSAASNTLIEAAAGNDALSAVRASQAATNSPLSQLFSHVRAKLAVVVSQAPSPDDSVRRLVAAWQGVLDAQSFSDFIARTVVPKLAQTMRLVQVRPDAQNLQPLHCVLKWVGVVPDEAMAELLSQHFFPQWHEVLRLWLSSPMVNMEEVQNWYRGWKATFPPQVLAQATTQHHFVAALRAMQAASSGAVLPPPPPALPPPLLPQPPQPAFAPPPPPPEDDMQESGGAMKLEDLIGELAVQNDLLMLPKPRRFERGKQVFAFGRATFFVDRDVVYVLRQRDMQWVPVSLDELVARGRGAGEGAPGAQSGGGPAFF</sequence>
<feature type="compositionally biased region" description="Low complexity" evidence="2">
    <location>
        <begin position="128"/>
        <end position="141"/>
    </location>
</feature>
<dbReference type="InterPro" id="IPR022783">
    <property type="entry name" value="GCFC_dom"/>
</dbReference>
<dbReference type="GO" id="GO:0000390">
    <property type="term" value="P:spliceosomal complex disassembly"/>
    <property type="evidence" value="ECO:0007669"/>
    <property type="project" value="InterPro"/>
</dbReference>
<dbReference type="SMART" id="SM00443">
    <property type="entry name" value="G_patch"/>
    <property type="match status" value="1"/>
</dbReference>
<reference evidence="4" key="1">
    <citation type="submission" date="2014-11" db="EMBL/GenBank/DDBJ databases">
        <authorList>
            <person name="Otto D Thomas"/>
            <person name="Naeem Raeece"/>
        </authorList>
    </citation>
    <scope>NUCLEOTIDE SEQUENCE</scope>
</reference>
<dbReference type="InterPro" id="IPR045211">
    <property type="entry name" value="TFP11/STIP/Ntr1"/>
</dbReference>
<dbReference type="AlphaFoldDB" id="A0A0G4GFM8"/>
<dbReference type="PROSITE" id="PS50174">
    <property type="entry name" value="G_PATCH"/>
    <property type="match status" value="1"/>
</dbReference>
<feature type="compositionally biased region" description="Pro residues" evidence="2">
    <location>
        <begin position="899"/>
        <end position="925"/>
    </location>
</feature>
<dbReference type="Pfam" id="PF07842">
    <property type="entry name" value="GCFC"/>
    <property type="match status" value="1"/>
</dbReference>
<dbReference type="GO" id="GO:0071008">
    <property type="term" value="C:U2-type post-mRNA release spliceosomal complex"/>
    <property type="evidence" value="ECO:0007669"/>
    <property type="project" value="TreeGrafter"/>
</dbReference>
<evidence type="ECO:0000313" key="4">
    <source>
        <dbReference type="EMBL" id="CEM28106.1"/>
    </source>
</evidence>
<feature type="region of interest" description="Disordered" evidence="2">
    <location>
        <begin position="55"/>
        <end position="187"/>
    </location>
</feature>